<organism evidence="2 3">
    <name type="scientific">Carnegiea gigantea</name>
    <dbReference type="NCBI Taxonomy" id="171969"/>
    <lineage>
        <taxon>Eukaryota</taxon>
        <taxon>Viridiplantae</taxon>
        <taxon>Streptophyta</taxon>
        <taxon>Embryophyta</taxon>
        <taxon>Tracheophyta</taxon>
        <taxon>Spermatophyta</taxon>
        <taxon>Magnoliopsida</taxon>
        <taxon>eudicotyledons</taxon>
        <taxon>Gunneridae</taxon>
        <taxon>Pentapetalae</taxon>
        <taxon>Caryophyllales</taxon>
        <taxon>Cactineae</taxon>
        <taxon>Cactaceae</taxon>
        <taxon>Cactoideae</taxon>
        <taxon>Echinocereeae</taxon>
        <taxon>Carnegiea</taxon>
    </lineage>
</organism>
<protein>
    <submittedName>
        <fullName evidence="2">Uncharacterized protein</fullName>
    </submittedName>
</protein>
<dbReference type="EMBL" id="JAKOGI010003099">
    <property type="protein sequence ID" value="KAJ8420849.1"/>
    <property type="molecule type" value="Genomic_DNA"/>
</dbReference>
<sequence length="295" mass="33243">MTDKDQHRGDVQMMNKAQQGTLGLEMVSMRCRINQKLNRRRGFLHLQVDIIPEKMVWPERHNIPKCGELIDMIQGQVDGSQDFRRNFIIFVESVTGFERGYLENTLDKASMTDEEEQVNEKEHHTKGVEDEGKAEDQTGISKVKAAIDLIITKSQPLMEVITELEELIPKARSPLKRVRKVAGESVSNAIIRDTSKRSKTRTLINAIEKHFAGSRDKVHDFTLFAISNFSLGVSQEEKELLLEGVVVVDSQPDSLAGAVQVINYDLEDIVTRCVTTSPHSASAHHCCRVLLLIVL</sequence>
<evidence type="ECO:0000256" key="1">
    <source>
        <dbReference type="SAM" id="MobiDB-lite"/>
    </source>
</evidence>
<feature type="compositionally biased region" description="Basic and acidic residues" evidence="1">
    <location>
        <begin position="118"/>
        <end position="136"/>
    </location>
</feature>
<feature type="region of interest" description="Disordered" evidence="1">
    <location>
        <begin position="110"/>
        <end position="136"/>
    </location>
</feature>
<dbReference type="OrthoDB" id="1001981at2759"/>
<proteinExistence type="predicted"/>
<gene>
    <name evidence="2" type="ORF">Cgig2_023138</name>
</gene>
<keyword evidence="3" id="KW-1185">Reference proteome</keyword>
<reference evidence="2" key="1">
    <citation type="submission" date="2022-04" db="EMBL/GenBank/DDBJ databases">
        <title>Carnegiea gigantea Genome sequencing and assembly v2.</title>
        <authorList>
            <person name="Copetti D."/>
            <person name="Sanderson M.J."/>
            <person name="Burquez A."/>
            <person name="Wojciechowski M.F."/>
        </authorList>
    </citation>
    <scope>NUCLEOTIDE SEQUENCE</scope>
    <source>
        <strain evidence="2">SGP5-SGP5p</strain>
        <tissue evidence="2">Aerial part</tissue>
    </source>
</reference>
<dbReference type="AlphaFoldDB" id="A0A9Q1GKF9"/>
<accession>A0A9Q1GKF9</accession>
<dbReference type="Proteomes" id="UP001153076">
    <property type="component" value="Unassembled WGS sequence"/>
</dbReference>
<comment type="caution">
    <text evidence="2">The sequence shown here is derived from an EMBL/GenBank/DDBJ whole genome shotgun (WGS) entry which is preliminary data.</text>
</comment>
<evidence type="ECO:0000313" key="3">
    <source>
        <dbReference type="Proteomes" id="UP001153076"/>
    </source>
</evidence>
<evidence type="ECO:0000313" key="2">
    <source>
        <dbReference type="EMBL" id="KAJ8420849.1"/>
    </source>
</evidence>
<name>A0A9Q1GKF9_9CARY</name>